<dbReference type="eggNOG" id="ENOG50335RW">
    <property type="taxonomic scope" value="Bacteria"/>
</dbReference>
<dbReference type="EMBL" id="AZQQ01000082">
    <property type="protein sequence ID" value="KDD67789.1"/>
    <property type="molecule type" value="Genomic_DNA"/>
</dbReference>
<comment type="caution">
    <text evidence="1">The sequence shown here is derived from an EMBL/GenBank/DDBJ whole genome shotgun (WGS) entry which is preliminary data.</text>
</comment>
<reference evidence="1 2" key="1">
    <citation type="submission" date="2013-12" db="EMBL/GenBank/DDBJ databases">
        <authorList>
            <person name="Formusa P.A."/>
            <person name="Habash M."/>
            <person name="Lee H."/>
            <person name="Trevors J.T."/>
        </authorList>
    </citation>
    <scope>NUCLEOTIDE SEQUENCE [LARGE SCALE GENOMIC DNA]</scope>
    <source>
        <strain evidence="1 2">PD30</strain>
    </source>
</reference>
<dbReference type="AlphaFoldDB" id="A0A059L1B1"/>
<gene>
    <name evidence="1" type="ORF">V466_17860</name>
</gene>
<dbReference type="Proteomes" id="UP000026739">
    <property type="component" value="Unassembled WGS sequence"/>
</dbReference>
<evidence type="ECO:0000313" key="1">
    <source>
        <dbReference type="EMBL" id="KDD67789.1"/>
    </source>
</evidence>
<evidence type="ECO:0000313" key="2">
    <source>
        <dbReference type="Proteomes" id="UP000026739"/>
    </source>
</evidence>
<proteinExistence type="predicted"/>
<name>A0A059L1B1_9PSED</name>
<dbReference type="RefSeq" id="WP_033058598.1">
    <property type="nucleotide sequence ID" value="NZ_AZQQ01000082.1"/>
</dbReference>
<sequence length="139" mass="15437">MDVTVVTHFFRKGLDAQKLKGQLPTHLQTFPQGCCGVVSELLGDYLNTELGLRVEYVCGERGGGSHAWLELDGVVIDITSDQFDGRPPVFIAVKDDWYASWEESARHIAIHHPSAWTYSEERNILRAVLSEAGLPNLTA</sequence>
<protein>
    <submittedName>
        <fullName evidence="1">Uncharacterized protein</fullName>
    </submittedName>
</protein>
<organism evidence="1 2">
    <name type="scientific">Pseudomonas mandelii PD30</name>
    <dbReference type="NCBI Taxonomy" id="1419583"/>
    <lineage>
        <taxon>Bacteria</taxon>
        <taxon>Pseudomonadati</taxon>
        <taxon>Pseudomonadota</taxon>
        <taxon>Gammaproteobacteria</taxon>
        <taxon>Pseudomonadales</taxon>
        <taxon>Pseudomonadaceae</taxon>
        <taxon>Pseudomonas</taxon>
    </lineage>
</organism>
<accession>A0A059L1B1</accession>